<protein>
    <submittedName>
        <fullName evidence="1">Uncharacterized protein</fullName>
    </submittedName>
</protein>
<dbReference type="EMBL" id="PDYG01000069">
    <property type="protein sequence ID" value="PHU37307.1"/>
    <property type="molecule type" value="Genomic_DNA"/>
</dbReference>
<reference evidence="1 2" key="2">
    <citation type="submission" date="2017-10" db="EMBL/GenBank/DDBJ databases">
        <authorList>
            <person name="Banno H."/>
            <person name="Chua N.-H."/>
        </authorList>
    </citation>
    <scope>NUCLEOTIDE SEQUENCE [LARGE SCALE GENOMIC DNA]</scope>
    <source>
        <strain evidence="1 2">JK623</strain>
    </source>
</reference>
<sequence>MSLQYIISSSNQLNQAFNRLLSDALKFDLDEDITYSCQSVGENSERPDMSGVDKNGNEVILCEMKFYAGLTSNQPNGYLNRLVNENGKALVFVCPERRRVSLWNKLTDLCREANREFSAESNYRAEVDGIVMAIISWAEIIEMLRRTAASQVMEAISDIEQLSGFCDMMDSTAFIPFASEDMGPDIARREDRYFQVIDRLFDTLIANKSLKASGKGLKSSPNRNGYIKYLKINQYAVALIYDRSTWIDSKSAETPFWFYFNDDGWTQTDELKKKLVAIPEHERAMFGNTIGIALHPMLDSQLDEIAVDLMNQILDTMRKTGGE</sequence>
<name>A0A2G3E1Y8_9FIRM</name>
<proteinExistence type="predicted"/>
<gene>
    <name evidence="1" type="ORF">CSX02_08620</name>
</gene>
<organism evidence="1 2">
    <name type="scientific">Agathobacter ruminis</name>
    <dbReference type="NCBI Taxonomy" id="1712665"/>
    <lineage>
        <taxon>Bacteria</taxon>
        <taxon>Bacillati</taxon>
        <taxon>Bacillota</taxon>
        <taxon>Clostridia</taxon>
        <taxon>Lachnospirales</taxon>
        <taxon>Lachnospiraceae</taxon>
        <taxon>Agathobacter</taxon>
    </lineage>
</organism>
<dbReference type="Proteomes" id="UP000224563">
    <property type="component" value="Unassembled WGS sequence"/>
</dbReference>
<dbReference type="AlphaFoldDB" id="A0A2G3E1Y8"/>
<evidence type="ECO:0000313" key="2">
    <source>
        <dbReference type="Proteomes" id="UP000224563"/>
    </source>
</evidence>
<evidence type="ECO:0000313" key="1">
    <source>
        <dbReference type="EMBL" id="PHU37307.1"/>
    </source>
</evidence>
<keyword evidence="2" id="KW-1185">Reference proteome</keyword>
<accession>A0A2G3E1Y8</accession>
<comment type="caution">
    <text evidence="1">The sequence shown here is derived from an EMBL/GenBank/DDBJ whole genome shotgun (WGS) entry which is preliminary data.</text>
</comment>
<reference evidence="1 2" key="1">
    <citation type="submission" date="2017-10" db="EMBL/GenBank/DDBJ databases">
        <title>Resolving the taxonomy of Roseburia spp., Eubacterium rectale and Agathobacter spp. through phylogenomic analysis.</title>
        <authorList>
            <person name="Sheridan P.O."/>
            <person name="Walker A.W."/>
            <person name="Duncan S.H."/>
            <person name="Scott K.P."/>
            <person name="Toole P.W.O."/>
            <person name="Luis P."/>
            <person name="Flint H.J."/>
        </authorList>
    </citation>
    <scope>NUCLEOTIDE SEQUENCE [LARGE SCALE GENOMIC DNA]</scope>
    <source>
        <strain evidence="1 2">JK623</strain>
    </source>
</reference>